<comment type="caution">
    <text evidence="3">The sequence shown here is derived from an EMBL/GenBank/DDBJ whole genome shotgun (WGS) entry which is preliminary data.</text>
</comment>
<dbReference type="PANTHER" id="PTHR15492:SF1">
    <property type="entry name" value="CYCLIN-D1-BINDING PROTEIN 1"/>
    <property type="match status" value="1"/>
</dbReference>
<keyword evidence="4" id="KW-1185">Reference proteome</keyword>
<sequence>MAPASTPTDLKALVDLAESTSTLLSQFLKTLTNPSQDGASAPLDENIDPLALLHDSAKLLRAHTTKLSLLLINKPFTASAITKVLREVSGTVLPAMMGGVQLASQLAASHKMPVLVEKETRARVRRILSAFSEEAVEIKGMAERVLDEGNGGGKEQDGREGRDTLSSTGVVWQACDALMEVQQSGFAGILVQRVEEWKSTLLDAVEELKEWVEDDEDDEDEDEDEDEDSGDDEEFDDMFGGDKMPKGNRELREQLEKSLKKTKTISVLYQAIVKRRLKALPKQTSVHTTEKLDQLMDILQSIPETVDEMASSFYDLDGEEAAEIFNKCCSDAVRASELVKQNWEAKDDEFTTWSSKFQDAIKT</sequence>
<evidence type="ECO:0000259" key="2">
    <source>
        <dbReference type="Pfam" id="PF13324"/>
    </source>
</evidence>
<organism evidence="3 4">
    <name type="scientific">Phyllosticta citricarpa</name>
    <dbReference type="NCBI Taxonomy" id="55181"/>
    <lineage>
        <taxon>Eukaryota</taxon>
        <taxon>Fungi</taxon>
        <taxon>Dikarya</taxon>
        <taxon>Ascomycota</taxon>
        <taxon>Pezizomycotina</taxon>
        <taxon>Dothideomycetes</taxon>
        <taxon>Dothideomycetes incertae sedis</taxon>
        <taxon>Botryosphaeriales</taxon>
        <taxon>Phyllostictaceae</taxon>
        <taxon>Phyllosticta</taxon>
    </lineage>
</organism>
<dbReference type="Proteomes" id="UP001365128">
    <property type="component" value="Unassembled WGS sequence"/>
</dbReference>
<feature type="domain" description="Cyclin-D1-binding protein 1-like N-terminal" evidence="2">
    <location>
        <begin position="53"/>
        <end position="214"/>
    </location>
</feature>
<protein>
    <submittedName>
        <fullName evidence="3">Grap2 and cyclin-D-interacting-domain-containing protein</fullName>
    </submittedName>
</protein>
<feature type="region of interest" description="Disordered" evidence="1">
    <location>
        <begin position="210"/>
        <end position="247"/>
    </location>
</feature>
<dbReference type="InterPro" id="IPR026907">
    <property type="entry name" value="GCIP-like"/>
</dbReference>
<evidence type="ECO:0000313" key="4">
    <source>
        <dbReference type="Proteomes" id="UP001365128"/>
    </source>
</evidence>
<dbReference type="EMBL" id="JBBPDW010000003">
    <property type="protein sequence ID" value="KAK7554659.1"/>
    <property type="molecule type" value="Genomic_DNA"/>
</dbReference>
<dbReference type="PANTHER" id="PTHR15492">
    <property type="entry name" value="CYCLIN D1-BINDING PROTEIN 1"/>
    <property type="match status" value="1"/>
</dbReference>
<proteinExistence type="predicted"/>
<feature type="region of interest" description="Disordered" evidence="1">
    <location>
        <begin position="146"/>
        <end position="165"/>
    </location>
</feature>
<name>A0ABR1MS53_9PEZI</name>
<reference evidence="3 4" key="1">
    <citation type="submission" date="2024-04" db="EMBL/GenBank/DDBJ databases">
        <title>Phyllosticta paracitricarpa is synonymous to the EU quarantine fungus P. citricarpa based on phylogenomic analyses.</title>
        <authorList>
            <consortium name="Lawrence Berkeley National Laboratory"/>
            <person name="Van Ingen-Buijs V.A."/>
            <person name="Van Westerhoven A.C."/>
            <person name="Haridas S."/>
            <person name="Skiadas P."/>
            <person name="Martin F."/>
            <person name="Groenewald J.Z."/>
            <person name="Crous P.W."/>
            <person name="Seidl M.F."/>
        </authorList>
    </citation>
    <scope>NUCLEOTIDE SEQUENCE [LARGE SCALE GENOMIC DNA]</scope>
    <source>
        <strain evidence="3 4">CBS 122670</strain>
    </source>
</reference>
<gene>
    <name evidence="3" type="ORF">IWX46DRAFT_589317</name>
</gene>
<feature type="compositionally biased region" description="Acidic residues" evidence="1">
    <location>
        <begin position="212"/>
        <end position="239"/>
    </location>
</feature>
<feature type="compositionally biased region" description="Basic and acidic residues" evidence="1">
    <location>
        <begin position="154"/>
        <end position="163"/>
    </location>
</feature>
<evidence type="ECO:0000256" key="1">
    <source>
        <dbReference type="SAM" id="MobiDB-lite"/>
    </source>
</evidence>
<evidence type="ECO:0000313" key="3">
    <source>
        <dbReference type="EMBL" id="KAK7554659.1"/>
    </source>
</evidence>
<accession>A0ABR1MS53</accession>
<dbReference type="InterPro" id="IPR049317">
    <property type="entry name" value="GCIP-like_N"/>
</dbReference>
<dbReference type="Pfam" id="PF13324">
    <property type="entry name" value="GCIP_N"/>
    <property type="match status" value="1"/>
</dbReference>
<dbReference type="Gene3D" id="1.20.1410.10">
    <property type="entry name" value="I/LWEQ domain"/>
    <property type="match status" value="1"/>
</dbReference>